<dbReference type="EMBL" id="QGGT01000003">
    <property type="protein sequence ID" value="PWK34101.1"/>
    <property type="molecule type" value="Genomic_DNA"/>
</dbReference>
<protein>
    <recommendedName>
        <fullName evidence="3">Outer membrane surface antigen</fullName>
    </recommendedName>
</protein>
<accession>A0A316ENN8</accession>
<evidence type="ECO:0000313" key="2">
    <source>
        <dbReference type="Proteomes" id="UP000245754"/>
    </source>
</evidence>
<dbReference type="AlphaFoldDB" id="A0A316ENN8"/>
<gene>
    <name evidence="1" type="ORF">C7419_103420</name>
</gene>
<dbReference type="Proteomes" id="UP000245754">
    <property type="component" value="Unassembled WGS sequence"/>
</dbReference>
<evidence type="ECO:0008006" key="3">
    <source>
        <dbReference type="Google" id="ProtNLM"/>
    </source>
</evidence>
<reference evidence="1 2" key="1">
    <citation type="submission" date="2018-05" db="EMBL/GenBank/DDBJ databases">
        <title>Genomic Encyclopedia of Type Strains, Phase IV (KMG-V): Genome sequencing to study the core and pangenomes of soil and plant-associated prokaryotes.</title>
        <authorList>
            <person name="Whitman W."/>
        </authorList>
    </citation>
    <scope>NUCLEOTIDE SEQUENCE [LARGE SCALE GENOMIC DNA]</scope>
    <source>
        <strain evidence="1 2">SLV-132</strain>
    </source>
</reference>
<evidence type="ECO:0000313" key="1">
    <source>
        <dbReference type="EMBL" id="PWK34101.1"/>
    </source>
</evidence>
<proteinExistence type="predicted"/>
<name>A0A316ENN8_9BURK</name>
<organism evidence="1 2">
    <name type="scientific">Cupriavidus plantarum</name>
    <dbReference type="NCBI Taxonomy" id="942865"/>
    <lineage>
        <taxon>Bacteria</taxon>
        <taxon>Pseudomonadati</taxon>
        <taxon>Pseudomonadota</taxon>
        <taxon>Betaproteobacteria</taxon>
        <taxon>Burkholderiales</taxon>
        <taxon>Burkholderiaceae</taxon>
        <taxon>Cupriavidus</taxon>
    </lineage>
</organism>
<dbReference type="GeneID" id="98341623"/>
<sequence length="128" mass="13957">MKQRVIVLAAVAAALGTAAPAHAYFDHFLNGTIVGTLGKAGTDELTSTFGRVMNDSQDGTSVPIKLPPNDAGKVTEGTITPLKTRMESGQRCRQVRTELKQAGRQPERWRGWYCLQADGSWKKTLLKD</sequence>
<dbReference type="RefSeq" id="WP_244214775.1">
    <property type="nucleotide sequence ID" value="NZ_CAJPUX010000002.1"/>
</dbReference>
<comment type="caution">
    <text evidence="1">The sequence shown here is derived from an EMBL/GenBank/DDBJ whole genome shotgun (WGS) entry which is preliminary data.</text>
</comment>
<keyword evidence="2" id="KW-1185">Reference proteome</keyword>